<dbReference type="RefSeq" id="XP_001024738.4">
    <property type="nucleotide sequence ID" value="XM_001024738.4"/>
</dbReference>
<accession>I7MAF7</accession>
<reference evidence="2" key="1">
    <citation type="journal article" date="2006" name="PLoS Biol.">
        <title>Macronuclear genome sequence of the ciliate Tetrahymena thermophila, a model eukaryote.</title>
        <authorList>
            <person name="Eisen J.A."/>
            <person name="Coyne R.S."/>
            <person name="Wu M."/>
            <person name="Wu D."/>
            <person name="Thiagarajan M."/>
            <person name="Wortman J.R."/>
            <person name="Badger J.H."/>
            <person name="Ren Q."/>
            <person name="Amedeo P."/>
            <person name="Jones K.M."/>
            <person name="Tallon L.J."/>
            <person name="Delcher A.L."/>
            <person name="Salzberg S.L."/>
            <person name="Silva J.C."/>
            <person name="Haas B.J."/>
            <person name="Majoros W.H."/>
            <person name="Farzad M."/>
            <person name="Carlton J.M."/>
            <person name="Smith R.K. Jr."/>
            <person name="Garg J."/>
            <person name="Pearlman R.E."/>
            <person name="Karrer K.M."/>
            <person name="Sun L."/>
            <person name="Manning G."/>
            <person name="Elde N.C."/>
            <person name="Turkewitz A.P."/>
            <person name="Asai D.J."/>
            <person name="Wilkes D.E."/>
            <person name="Wang Y."/>
            <person name="Cai H."/>
            <person name="Collins K."/>
            <person name="Stewart B.A."/>
            <person name="Lee S.R."/>
            <person name="Wilamowska K."/>
            <person name="Weinberg Z."/>
            <person name="Ruzzo W.L."/>
            <person name="Wloga D."/>
            <person name="Gaertig J."/>
            <person name="Frankel J."/>
            <person name="Tsao C.-C."/>
            <person name="Gorovsky M.A."/>
            <person name="Keeling P.J."/>
            <person name="Waller R.F."/>
            <person name="Patron N.J."/>
            <person name="Cherry J.M."/>
            <person name="Stover N.A."/>
            <person name="Krieger C.J."/>
            <person name="del Toro C."/>
            <person name="Ryder H.F."/>
            <person name="Williamson S.C."/>
            <person name="Barbeau R.A."/>
            <person name="Hamilton E.P."/>
            <person name="Orias E."/>
        </authorList>
    </citation>
    <scope>NUCLEOTIDE SEQUENCE [LARGE SCALE GENOMIC DNA]</scope>
    <source>
        <strain evidence="2">SB210</strain>
    </source>
</reference>
<sequence>MGCYNSQMKSKKLSNSFFNVKNEMNVLRNCLYQVCELEMPSYQSLEYDLQYIINNSSKDQLQLYQLLLCYKQNFEDRKQKLSRLRKSIQNDDLSICSEYILCDGNDNIQQRRFSSQQPTKSTSAH</sequence>
<organism evidence="1 2">
    <name type="scientific">Tetrahymena thermophila (strain SB210)</name>
    <dbReference type="NCBI Taxonomy" id="312017"/>
    <lineage>
        <taxon>Eukaryota</taxon>
        <taxon>Sar</taxon>
        <taxon>Alveolata</taxon>
        <taxon>Ciliophora</taxon>
        <taxon>Intramacronucleata</taxon>
        <taxon>Oligohymenophorea</taxon>
        <taxon>Hymenostomatida</taxon>
        <taxon>Tetrahymenina</taxon>
        <taxon>Tetrahymenidae</taxon>
        <taxon>Tetrahymena</taxon>
    </lineage>
</organism>
<dbReference type="Proteomes" id="UP000009168">
    <property type="component" value="Unassembled WGS sequence"/>
</dbReference>
<dbReference type="KEGG" id="tet:TTHERM_00616680"/>
<dbReference type="AlphaFoldDB" id="I7MAF7"/>
<dbReference type="GeneID" id="7823138"/>
<evidence type="ECO:0000313" key="2">
    <source>
        <dbReference type="Proteomes" id="UP000009168"/>
    </source>
</evidence>
<gene>
    <name evidence="1" type="ORF">TTHERM_00616680</name>
</gene>
<keyword evidence="2" id="KW-1185">Reference proteome</keyword>
<protein>
    <submittedName>
        <fullName evidence="1">Uncharacterized protein</fullName>
    </submittedName>
</protein>
<proteinExistence type="predicted"/>
<evidence type="ECO:0000313" key="1">
    <source>
        <dbReference type="EMBL" id="EAS04493.4"/>
    </source>
</evidence>
<dbReference type="EMBL" id="GG662448">
    <property type="protein sequence ID" value="EAS04493.4"/>
    <property type="molecule type" value="Genomic_DNA"/>
</dbReference>
<dbReference type="InParanoid" id="I7MAF7"/>
<name>I7MAF7_TETTS</name>